<keyword evidence="5" id="KW-0808">Transferase</keyword>
<dbReference type="CDD" id="cd00082">
    <property type="entry name" value="HisKA"/>
    <property type="match status" value="1"/>
</dbReference>
<dbReference type="EC" id="2.7.13.3" evidence="3"/>
<evidence type="ECO:0000313" key="17">
    <source>
        <dbReference type="Proteomes" id="UP000004508"/>
    </source>
</evidence>
<dbReference type="InterPro" id="IPR036890">
    <property type="entry name" value="HATPase_C_sf"/>
</dbReference>
<dbReference type="STRING" id="485913.Krac_4795"/>
<evidence type="ECO:0000256" key="10">
    <source>
        <dbReference type="ARBA" id="ARBA00022989"/>
    </source>
</evidence>
<evidence type="ECO:0000256" key="2">
    <source>
        <dbReference type="ARBA" id="ARBA00004141"/>
    </source>
</evidence>
<evidence type="ECO:0000256" key="14">
    <source>
        <dbReference type="SAM" id="Phobius"/>
    </source>
</evidence>
<dbReference type="Pfam" id="PF02518">
    <property type="entry name" value="HATPase_c"/>
    <property type="match status" value="1"/>
</dbReference>
<name>D6TTP8_KTERA</name>
<dbReference type="OrthoDB" id="152194at2"/>
<evidence type="ECO:0000259" key="15">
    <source>
        <dbReference type="PROSITE" id="PS50109"/>
    </source>
</evidence>
<dbReference type="GO" id="GO:0005524">
    <property type="term" value="F:ATP binding"/>
    <property type="evidence" value="ECO:0007669"/>
    <property type="project" value="UniProtKB-KW"/>
</dbReference>
<dbReference type="RefSeq" id="WP_007914767.1">
    <property type="nucleotide sequence ID" value="NZ_ADVG01000003.1"/>
</dbReference>
<keyword evidence="8 16" id="KW-0418">Kinase</keyword>
<dbReference type="InterPro" id="IPR003661">
    <property type="entry name" value="HisK_dim/P_dom"/>
</dbReference>
<dbReference type="EMBL" id="ADVG01000003">
    <property type="protein sequence ID" value="EFH83799.1"/>
    <property type="molecule type" value="Genomic_DNA"/>
</dbReference>
<comment type="subcellular location">
    <subcellularLocation>
        <location evidence="2">Membrane</location>
        <topology evidence="2">Multi-pass membrane protein</topology>
    </subcellularLocation>
</comment>
<dbReference type="Gene3D" id="1.20.120.620">
    <property type="entry name" value="Backbone structure of the membrane domain of e. Coli histidine kinase receptor kdpd"/>
    <property type="match status" value="1"/>
</dbReference>
<dbReference type="PROSITE" id="PS50109">
    <property type="entry name" value="HIS_KIN"/>
    <property type="match status" value="1"/>
</dbReference>
<dbReference type="Gene3D" id="1.10.287.130">
    <property type="match status" value="1"/>
</dbReference>
<dbReference type="InParanoid" id="D6TTP8"/>
<dbReference type="InterPro" id="IPR025201">
    <property type="entry name" value="KdpD_TM"/>
</dbReference>
<dbReference type="SMART" id="SM00388">
    <property type="entry name" value="HisKA"/>
    <property type="match status" value="1"/>
</dbReference>
<comment type="caution">
    <text evidence="16">The sequence shown here is derived from an EMBL/GenBank/DDBJ whole genome shotgun (WGS) entry which is preliminary data.</text>
</comment>
<dbReference type="InterPro" id="IPR005467">
    <property type="entry name" value="His_kinase_dom"/>
</dbReference>
<dbReference type="PANTHER" id="PTHR43711:SF1">
    <property type="entry name" value="HISTIDINE KINASE 1"/>
    <property type="match status" value="1"/>
</dbReference>
<dbReference type="Proteomes" id="UP000004508">
    <property type="component" value="Unassembled WGS sequence"/>
</dbReference>
<reference evidence="16 17" key="1">
    <citation type="journal article" date="2011" name="Stand. Genomic Sci.">
        <title>Non-contiguous finished genome sequence and contextual data of the filamentous soil bacterium Ktedonobacter racemifer type strain (SOSP1-21).</title>
        <authorList>
            <person name="Chang Y.J."/>
            <person name="Land M."/>
            <person name="Hauser L."/>
            <person name="Chertkov O."/>
            <person name="Del Rio T.G."/>
            <person name="Nolan M."/>
            <person name="Copeland A."/>
            <person name="Tice H."/>
            <person name="Cheng J.F."/>
            <person name="Lucas S."/>
            <person name="Han C."/>
            <person name="Goodwin L."/>
            <person name="Pitluck S."/>
            <person name="Ivanova N."/>
            <person name="Ovchinikova G."/>
            <person name="Pati A."/>
            <person name="Chen A."/>
            <person name="Palaniappan K."/>
            <person name="Mavromatis K."/>
            <person name="Liolios K."/>
            <person name="Brettin T."/>
            <person name="Fiebig A."/>
            <person name="Rohde M."/>
            <person name="Abt B."/>
            <person name="Goker M."/>
            <person name="Detter J.C."/>
            <person name="Woyke T."/>
            <person name="Bristow J."/>
            <person name="Eisen J.A."/>
            <person name="Markowitz V."/>
            <person name="Hugenholtz P."/>
            <person name="Kyrpides N.C."/>
            <person name="Klenk H.P."/>
            <person name="Lapidus A."/>
        </authorList>
    </citation>
    <scope>NUCLEOTIDE SEQUENCE [LARGE SCALE GENOMIC DNA]</scope>
    <source>
        <strain evidence="17">DSM 44963</strain>
    </source>
</reference>
<keyword evidence="9" id="KW-0067">ATP-binding</keyword>
<dbReference type="SMART" id="SM00387">
    <property type="entry name" value="HATPase_c"/>
    <property type="match status" value="1"/>
</dbReference>
<dbReference type="InterPro" id="IPR004358">
    <property type="entry name" value="Sig_transdc_His_kin-like_C"/>
</dbReference>
<dbReference type="InterPro" id="IPR050736">
    <property type="entry name" value="Sensor_HK_Regulatory"/>
</dbReference>
<dbReference type="InterPro" id="IPR003594">
    <property type="entry name" value="HATPase_dom"/>
</dbReference>
<feature type="coiled-coil region" evidence="13">
    <location>
        <begin position="124"/>
        <end position="158"/>
    </location>
</feature>
<dbReference type="Pfam" id="PF13493">
    <property type="entry name" value="DUF4118"/>
    <property type="match status" value="1"/>
</dbReference>
<evidence type="ECO:0000256" key="13">
    <source>
        <dbReference type="SAM" id="Coils"/>
    </source>
</evidence>
<protein>
    <recommendedName>
        <fullName evidence="3">histidine kinase</fullName>
        <ecNumber evidence="3">2.7.13.3</ecNumber>
    </recommendedName>
</protein>
<keyword evidence="7" id="KW-0547">Nucleotide-binding</keyword>
<evidence type="ECO:0000256" key="4">
    <source>
        <dbReference type="ARBA" id="ARBA00022553"/>
    </source>
</evidence>
<keyword evidence="11" id="KW-0902">Two-component regulatory system</keyword>
<evidence type="ECO:0000256" key="7">
    <source>
        <dbReference type="ARBA" id="ARBA00022741"/>
    </source>
</evidence>
<evidence type="ECO:0000256" key="1">
    <source>
        <dbReference type="ARBA" id="ARBA00000085"/>
    </source>
</evidence>
<dbReference type="FunFam" id="3.30.565.10:FF:000006">
    <property type="entry name" value="Sensor histidine kinase WalK"/>
    <property type="match status" value="1"/>
</dbReference>
<dbReference type="SUPFAM" id="SSF55874">
    <property type="entry name" value="ATPase domain of HSP90 chaperone/DNA topoisomerase II/histidine kinase"/>
    <property type="match status" value="1"/>
</dbReference>
<evidence type="ECO:0000256" key="12">
    <source>
        <dbReference type="ARBA" id="ARBA00023136"/>
    </source>
</evidence>
<gene>
    <name evidence="16" type="ORF">Krac_4795</name>
</gene>
<accession>D6TTP8</accession>
<keyword evidence="12 14" id="KW-0472">Membrane</keyword>
<evidence type="ECO:0000256" key="11">
    <source>
        <dbReference type="ARBA" id="ARBA00023012"/>
    </source>
</evidence>
<comment type="catalytic activity">
    <reaction evidence="1">
        <text>ATP + protein L-histidine = ADP + protein N-phospho-L-histidine.</text>
        <dbReference type="EC" id="2.7.13.3"/>
    </reaction>
</comment>
<proteinExistence type="predicted"/>
<dbReference type="InterPro" id="IPR038318">
    <property type="entry name" value="KdpD_sf"/>
</dbReference>
<sequence length="391" mass="44141">MKFNEKQRKHRHADHRHSWWHSPLLGYPLAVLFTAIAFLIPMSEKSVGIEDLFIEPPFVIATLLVGWFWGIGPALLALLLEVLAIDYWLVPPLGSISFFLWPNIVSFAPFILIQLIVLGLIVVQKNYRQQLLHANQEISQHAEELAESNTRLEQADRVKDQFLSMASHELRTPVTGIQGYVQLLLHRLKKQSIQNPEWLPMYDALGKVDEQTRRLTDLVNDLLDINTLRSGKMPVHLEFCELGCLCRRVVEEQQALVGRSIDLRLPADPVTVQVDNRRFSQVVSNLVSNALKYSPKNTPILVEVSQRPGEAILAVHNESPVLTKEQQKSLFEPFYRSCEAQSPATPGWGLGLAICKEIVVLHNGRIWVESSAEKGTTFFVALPLPTSSESA</sequence>
<feature type="transmembrane region" description="Helical" evidence="14">
    <location>
        <begin position="100"/>
        <end position="123"/>
    </location>
</feature>
<dbReference type="PANTHER" id="PTHR43711">
    <property type="entry name" value="TWO-COMPONENT HISTIDINE KINASE"/>
    <property type="match status" value="1"/>
</dbReference>
<organism evidence="16 17">
    <name type="scientific">Ktedonobacter racemifer DSM 44963</name>
    <dbReference type="NCBI Taxonomy" id="485913"/>
    <lineage>
        <taxon>Bacteria</taxon>
        <taxon>Bacillati</taxon>
        <taxon>Chloroflexota</taxon>
        <taxon>Ktedonobacteria</taxon>
        <taxon>Ktedonobacterales</taxon>
        <taxon>Ktedonobacteraceae</taxon>
        <taxon>Ktedonobacter</taxon>
    </lineage>
</organism>
<keyword evidence="10 14" id="KW-1133">Transmembrane helix</keyword>
<dbReference type="GO" id="GO:0016020">
    <property type="term" value="C:membrane"/>
    <property type="evidence" value="ECO:0007669"/>
    <property type="project" value="UniProtKB-SubCell"/>
</dbReference>
<feature type="transmembrane region" description="Helical" evidence="14">
    <location>
        <begin position="52"/>
        <end position="80"/>
    </location>
</feature>
<feature type="transmembrane region" description="Helical" evidence="14">
    <location>
        <begin position="20"/>
        <end position="40"/>
    </location>
</feature>
<dbReference type="FunFam" id="1.10.287.130:FF:000001">
    <property type="entry name" value="Two-component sensor histidine kinase"/>
    <property type="match status" value="1"/>
</dbReference>
<dbReference type="AlphaFoldDB" id="D6TTP8"/>
<keyword evidence="4" id="KW-0597">Phosphoprotein</keyword>
<evidence type="ECO:0000256" key="6">
    <source>
        <dbReference type="ARBA" id="ARBA00022692"/>
    </source>
</evidence>
<dbReference type="GO" id="GO:0000155">
    <property type="term" value="F:phosphorelay sensor kinase activity"/>
    <property type="evidence" value="ECO:0007669"/>
    <property type="project" value="InterPro"/>
</dbReference>
<evidence type="ECO:0000256" key="9">
    <source>
        <dbReference type="ARBA" id="ARBA00022840"/>
    </source>
</evidence>
<dbReference type="Pfam" id="PF00512">
    <property type="entry name" value="HisKA"/>
    <property type="match status" value="1"/>
</dbReference>
<dbReference type="InterPro" id="IPR036097">
    <property type="entry name" value="HisK_dim/P_sf"/>
</dbReference>
<keyword evidence="13" id="KW-0175">Coiled coil</keyword>
<dbReference type="eggNOG" id="COG2205">
    <property type="taxonomic scope" value="Bacteria"/>
</dbReference>
<feature type="domain" description="Histidine kinase" evidence="15">
    <location>
        <begin position="165"/>
        <end position="386"/>
    </location>
</feature>
<keyword evidence="6 14" id="KW-0812">Transmembrane</keyword>
<dbReference type="PRINTS" id="PR00344">
    <property type="entry name" value="BCTRLSENSOR"/>
</dbReference>
<dbReference type="Gene3D" id="3.30.565.10">
    <property type="entry name" value="Histidine kinase-like ATPase, C-terminal domain"/>
    <property type="match status" value="1"/>
</dbReference>
<evidence type="ECO:0000256" key="5">
    <source>
        <dbReference type="ARBA" id="ARBA00022679"/>
    </source>
</evidence>
<keyword evidence="17" id="KW-1185">Reference proteome</keyword>
<evidence type="ECO:0000313" key="16">
    <source>
        <dbReference type="EMBL" id="EFH83799.1"/>
    </source>
</evidence>
<evidence type="ECO:0000256" key="3">
    <source>
        <dbReference type="ARBA" id="ARBA00012438"/>
    </source>
</evidence>
<dbReference type="SUPFAM" id="SSF47384">
    <property type="entry name" value="Homodimeric domain of signal transducing histidine kinase"/>
    <property type="match status" value="1"/>
</dbReference>
<evidence type="ECO:0000256" key="8">
    <source>
        <dbReference type="ARBA" id="ARBA00022777"/>
    </source>
</evidence>